<reference evidence="1" key="2">
    <citation type="journal article" date="2015" name="Data Brief">
        <title>Shoot transcriptome of the giant reed, Arundo donax.</title>
        <authorList>
            <person name="Barrero R.A."/>
            <person name="Guerrero F.D."/>
            <person name="Moolhuijzen P."/>
            <person name="Goolsby J.A."/>
            <person name="Tidwell J."/>
            <person name="Bellgard S.E."/>
            <person name="Bellgard M.I."/>
        </authorList>
    </citation>
    <scope>NUCLEOTIDE SEQUENCE</scope>
    <source>
        <tissue evidence="1">Shoot tissue taken approximately 20 cm above the soil surface</tissue>
    </source>
</reference>
<name>A0A0A8ZUV5_ARUDO</name>
<reference evidence="1" key="1">
    <citation type="submission" date="2014-09" db="EMBL/GenBank/DDBJ databases">
        <authorList>
            <person name="Magalhaes I.L.F."/>
            <person name="Oliveira U."/>
            <person name="Santos F.R."/>
            <person name="Vidigal T.H.D.A."/>
            <person name="Brescovit A.D."/>
            <person name="Santos A.J."/>
        </authorList>
    </citation>
    <scope>NUCLEOTIDE SEQUENCE</scope>
    <source>
        <tissue evidence="1">Shoot tissue taken approximately 20 cm above the soil surface</tissue>
    </source>
</reference>
<organism evidence="1">
    <name type="scientific">Arundo donax</name>
    <name type="common">Giant reed</name>
    <name type="synonym">Donax arundinaceus</name>
    <dbReference type="NCBI Taxonomy" id="35708"/>
    <lineage>
        <taxon>Eukaryota</taxon>
        <taxon>Viridiplantae</taxon>
        <taxon>Streptophyta</taxon>
        <taxon>Embryophyta</taxon>
        <taxon>Tracheophyta</taxon>
        <taxon>Spermatophyta</taxon>
        <taxon>Magnoliopsida</taxon>
        <taxon>Liliopsida</taxon>
        <taxon>Poales</taxon>
        <taxon>Poaceae</taxon>
        <taxon>PACMAD clade</taxon>
        <taxon>Arundinoideae</taxon>
        <taxon>Arundineae</taxon>
        <taxon>Arundo</taxon>
    </lineage>
</organism>
<accession>A0A0A8ZUV5</accession>
<protein>
    <submittedName>
        <fullName evidence="1">Uncharacterized protein</fullName>
    </submittedName>
</protein>
<dbReference type="EMBL" id="GBRH01257330">
    <property type="protein sequence ID" value="JAD40565.1"/>
    <property type="molecule type" value="Transcribed_RNA"/>
</dbReference>
<dbReference type="AlphaFoldDB" id="A0A0A8ZUV5"/>
<sequence length="43" mass="4910">MPDDRLTDDIRHDLAIQLLLKSVADAGFSNWVFKATKQLSHKN</sequence>
<proteinExistence type="predicted"/>
<evidence type="ECO:0000313" key="1">
    <source>
        <dbReference type="EMBL" id="JAD40565.1"/>
    </source>
</evidence>